<gene>
    <name evidence="1" type="ORF">METZ01_LOCUS441482</name>
</gene>
<organism evidence="1">
    <name type="scientific">marine metagenome</name>
    <dbReference type="NCBI Taxonomy" id="408172"/>
    <lineage>
        <taxon>unclassified sequences</taxon>
        <taxon>metagenomes</taxon>
        <taxon>ecological metagenomes</taxon>
    </lineage>
</organism>
<dbReference type="AlphaFoldDB" id="A0A382Z1L6"/>
<dbReference type="EMBL" id="UINC01179772">
    <property type="protein sequence ID" value="SVD88628.1"/>
    <property type="molecule type" value="Genomic_DNA"/>
</dbReference>
<sequence length="34" mass="3931">MLQSWLCSYLTDSTCGDDLQDTPFIQQYQAFIKA</sequence>
<evidence type="ECO:0000313" key="1">
    <source>
        <dbReference type="EMBL" id="SVD88628.1"/>
    </source>
</evidence>
<proteinExistence type="predicted"/>
<reference evidence="1" key="1">
    <citation type="submission" date="2018-05" db="EMBL/GenBank/DDBJ databases">
        <authorList>
            <person name="Lanie J.A."/>
            <person name="Ng W.-L."/>
            <person name="Kazmierczak K.M."/>
            <person name="Andrzejewski T.M."/>
            <person name="Davidsen T.M."/>
            <person name="Wayne K.J."/>
            <person name="Tettelin H."/>
            <person name="Glass J.I."/>
            <person name="Rusch D."/>
            <person name="Podicherti R."/>
            <person name="Tsui H.-C.T."/>
            <person name="Winkler M.E."/>
        </authorList>
    </citation>
    <scope>NUCLEOTIDE SEQUENCE</scope>
</reference>
<protein>
    <submittedName>
        <fullName evidence="1">Uncharacterized protein</fullName>
    </submittedName>
</protein>
<accession>A0A382Z1L6</accession>
<name>A0A382Z1L6_9ZZZZ</name>